<dbReference type="PANTHER" id="PTHR35204">
    <property type="entry name" value="YALI0A21131P"/>
    <property type="match status" value="1"/>
</dbReference>
<dbReference type="PANTHER" id="PTHR35204:SF1">
    <property type="entry name" value="ENTEROTOXIN"/>
    <property type="match status" value="1"/>
</dbReference>
<feature type="region of interest" description="Disordered" evidence="1">
    <location>
        <begin position="214"/>
        <end position="274"/>
    </location>
</feature>
<dbReference type="InterPro" id="IPR038921">
    <property type="entry name" value="YOR389W-like"/>
</dbReference>
<feature type="compositionally biased region" description="Basic and acidic residues" evidence="1">
    <location>
        <begin position="257"/>
        <end position="268"/>
    </location>
</feature>
<comment type="caution">
    <text evidence="3">The sequence shown here is derived from an EMBL/GenBank/DDBJ whole genome shotgun (WGS) entry which is preliminary data.</text>
</comment>
<evidence type="ECO:0000256" key="1">
    <source>
        <dbReference type="SAM" id="MobiDB-lite"/>
    </source>
</evidence>
<protein>
    <submittedName>
        <fullName evidence="3">Uncharacterized protein</fullName>
    </submittedName>
</protein>
<evidence type="ECO:0000256" key="2">
    <source>
        <dbReference type="SAM" id="SignalP"/>
    </source>
</evidence>
<feature type="compositionally biased region" description="Pro residues" evidence="1">
    <location>
        <begin position="238"/>
        <end position="255"/>
    </location>
</feature>
<accession>A0ABR2ZC31</accession>
<reference evidence="3 4" key="1">
    <citation type="submission" date="2024-05" db="EMBL/GenBank/DDBJ databases">
        <title>A draft genome resource for the thread blight pathogen Marasmius tenuissimus strain MS-2.</title>
        <authorList>
            <person name="Yulfo-Soto G.E."/>
            <person name="Baruah I.K."/>
            <person name="Amoako-Attah I."/>
            <person name="Bukari Y."/>
            <person name="Meinhardt L.W."/>
            <person name="Bailey B.A."/>
            <person name="Cohen S.P."/>
        </authorList>
    </citation>
    <scope>NUCLEOTIDE SEQUENCE [LARGE SCALE GENOMIC DNA]</scope>
    <source>
        <strain evidence="3 4">MS-2</strain>
    </source>
</reference>
<feature type="chain" id="PRO_5046773691" evidence="2">
    <location>
        <begin position="22"/>
        <end position="599"/>
    </location>
</feature>
<feature type="region of interest" description="Disordered" evidence="1">
    <location>
        <begin position="559"/>
        <end position="599"/>
    </location>
</feature>
<evidence type="ECO:0000313" key="4">
    <source>
        <dbReference type="Proteomes" id="UP001437256"/>
    </source>
</evidence>
<dbReference type="Proteomes" id="UP001437256">
    <property type="component" value="Unassembled WGS sequence"/>
</dbReference>
<evidence type="ECO:0000313" key="3">
    <source>
        <dbReference type="EMBL" id="KAL0058774.1"/>
    </source>
</evidence>
<keyword evidence="4" id="KW-1185">Reference proteome</keyword>
<keyword evidence="2" id="KW-0732">Signal</keyword>
<name>A0ABR2ZC31_9AGAR</name>
<feature type="compositionally biased region" description="Pro residues" evidence="1">
    <location>
        <begin position="569"/>
        <end position="584"/>
    </location>
</feature>
<proteinExistence type="predicted"/>
<feature type="signal peptide" evidence="2">
    <location>
        <begin position="1"/>
        <end position="21"/>
    </location>
</feature>
<organism evidence="3 4">
    <name type="scientific">Marasmius tenuissimus</name>
    <dbReference type="NCBI Taxonomy" id="585030"/>
    <lineage>
        <taxon>Eukaryota</taxon>
        <taxon>Fungi</taxon>
        <taxon>Dikarya</taxon>
        <taxon>Basidiomycota</taxon>
        <taxon>Agaricomycotina</taxon>
        <taxon>Agaricomycetes</taxon>
        <taxon>Agaricomycetidae</taxon>
        <taxon>Agaricales</taxon>
        <taxon>Marasmiineae</taxon>
        <taxon>Marasmiaceae</taxon>
        <taxon>Marasmius</taxon>
    </lineage>
</organism>
<gene>
    <name evidence="3" type="ORF">AAF712_014511</name>
</gene>
<dbReference type="EMBL" id="JBBXMP010000276">
    <property type="protein sequence ID" value="KAL0058774.1"/>
    <property type="molecule type" value="Genomic_DNA"/>
</dbReference>
<sequence>MTLRLLVVSAVAAFNLCHALAAQTPFSTFAGSVDELWDLHAQPAVNGTEHLIFESVSSLLQQWPNTRYRNGHNLVPGHIPPGTLLYHGRRDSILPTTPEWTATDPEHSLLFCRSFEGTGCWHLTLVTTRPLKVLYFDGSSAAKMASGSMDSQDIVAWGKVSPDRFFDEFNRISDLCNWAKKVGYDGLVRMEMDFEVMLCDFTAGVKVESFLNLESGADDGPPRPRRHHNEDDWRLYPPSSPPPRRGGRRSPPPPGLGHDHRGLPEHHSLRGPSRRARADFEVILAGARHNRFPGESRIKLDFSRLVSFYDTNLVPSLAEARFNATTNRMKHRLQHRLEGLSKSDIASVMKRLEGLLQPQDTHTEGSGVDWFTLFRVIKDRYADRLEVIRDILNATQTGLDEPAYTVHGQLSAMTHPYILYTLNTTSHFTGFANSSVEWATPAYEACAITHTRHIRSMSTLTESEGLLLRATEQTTKEICRTVTRMWAKGVSVGLYTDLEDGAIDREELEKVAKEWKTEIGRLMDWLDWNAWLKCRPACGFGEMCYLPTWPLFGRFGEGAGRQLDDGPRPGRPPKGPRFPAPPEPAEAKDPQPSCRRVLY</sequence>